<accession>A0A6J7M479</accession>
<evidence type="ECO:0000313" key="1">
    <source>
        <dbReference type="EMBL" id="CAB4550298.1"/>
    </source>
</evidence>
<evidence type="ECO:0000313" key="2">
    <source>
        <dbReference type="EMBL" id="CAB4975531.1"/>
    </source>
</evidence>
<dbReference type="EMBL" id="CAFBOH010000032">
    <property type="protein sequence ID" value="CAB4975531.1"/>
    <property type="molecule type" value="Genomic_DNA"/>
</dbReference>
<dbReference type="AlphaFoldDB" id="A0A6J7M479"/>
<protein>
    <submittedName>
        <fullName evidence="2">Unannotated protein</fullName>
    </submittedName>
</protein>
<reference evidence="2" key="1">
    <citation type="submission" date="2020-05" db="EMBL/GenBank/DDBJ databases">
        <authorList>
            <person name="Chiriac C."/>
            <person name="Salcher M."/>
            <person name="Ghai R."/>
            <person name="Kavagutti S V."/>
        </authorList>
    </citation>
    <scope>NUCLEOTIDE SEQUENCE</scope>
</reference>
<organism evidence="2">
    <name type="scientific">freshwater metagenome</name>
    <dbReference type="NCBI Taxonomy" id="449393"/>
    <lineage>
        <taxon>unclassified sequences</taxon>
        <taxon>metagenomes</taxon>
        <taxon>ecological metagenomes</taxon>
    </lineage>
</organism>
<name>A0A6J7M479_9ZZZZ</name>
<gene>
    <name evidence="1" type="ORF">UFOPK1509_00262</name>
    <name evidence="2" type="ORF">UFOPK3935_00405</name>
</gene>
<proteinExistence type="predicted"/>
<dbReference type="EMBL" id="CAEZSY010000022">
    <property type="protein sequence ID" value="CAB4550298.1"/>
    <property type="molecule type" value="Genomic_DNA"/>
</dbReference>
<sequence>MGATEPKIPIIFNPTALTKPKPAKDACFAAPARSFAACLLDLILITSSVKVTVTETASGSLNNLVNLFRLARSFNFKFGADSVISALAFLIADSAS</sequence>